<reference evidence="1" key="2">
    <citation type="journal article" date="2015" name="Data Brief">
        <title>Shoot transcriptome of the giant reed, Arundo donax.</title>
        <authorList>
            <person name="Barrero R.A."/>
            <person name="Guerrero F.D."/>
            <person name="Moolhuijzen P."/>
            <person name="Goolsby J.A."/>
            <person name="Tidwell J."/>
            <person name="Bellgard S.E."/>
            <person name="Bellgard M.I."/>
        </authorList>
    </citation>
    <scope>NUCLEOTIDE SEQUENCE</scope>
    <source>
        <tissue evidence="1">Shoot tissue taken approximately 20 cm above the soil surface</tissue>
    </source>
</reference>
<accession>A0A0A9FTM8</accession>
<dbReference type="AlphaFoldDB" id="A0A0A9FTM8"/>
<sequence length="33" mass="3554">MFAITSCVALNYFCSLAALVVHASLSLKYSDNT</sequence>
<name>A0A0A9FTM8_ARUDO</name>
<organism evidence="1">
    <name type="scientific">Arundo donax</name>
    <name type="common">Giant reed</name>
    <name type="synonym">Donax arundinaceus</name>
    <dbReference type="NCBI Taxonomy" id="35708"/>
    <lineage>
        <taxon>Eukaryota</taxon>
        <taxon>Viridiplantae</taxon>
        <taxon>Streptophyta</taxon>
        <taxon>Embryophyta</taxon>
        <taxon>Tracheophyta</taxon>
        <taxon>Spermatophyta</taxon>
        <taxon>Magnoliopsida</taxon>
        <taxon>Liliopsida</taxon>
        <taxon>Poales</taxon>
        <taxon>Poaceae</taxon>
        <taxon>PACMAD clade</taxon>
        <taxon>Arundinoideae</taxon>
        <taxon>Arundineae</taxon>
        <taxon>Arundo</taxon>
    </lineage>
</organism>
<proteinExistence type="predicted"/>
<dbReference type="EMBL" id="GBRH01184210">
    <property type="protein sequence ID" value="JAE13686.1"/>
    <property type="molecule type" value="Transcribed_RNA"/>
</dbReference>
<evidence type="ECO:0000313" key="1">
    <source>
        <dbReference type="EMBL" id="JAE13686.1"/>
    </source>
</evidence>
<protein>
    <submittedName>
        <fullName evidence="1">Uncharacterized protein</fullName>
    </submittedName>
</protein>
<reference evidence="1" key="1">
    <citation type="submission" date="2014-09" db="EMBL/GenBank/DDBJ databases">
        <authorList>
            <person name="Magalhaes I.L.F."/>
            <person name="Oliveira U."/>
            <person name="Santos F.R."/>
            <person name="Vidigal T.H.D.A."/>
            <person name="Brescovit A.D."/>
            <person name="Santos A.J."/>
        </authorList>
    </citation>
    <scope>NUCLEOTIDE SEQUENCE</scope>
    <source>
        <tissue evidence="1">Shoot tissue taken approximately 20 cm above the soil surface</tissue>
    </source>
</reference>